<feature type="compositionally biased region" description="Basic residues" evidence="3">
    <location>
        <begin position="44"/>
        <end position="60"/>
    </location>
</feature>
<dbReference type="SUPFAM" id="SSF52218">
    <property type="entry name" value="Flavoproteins"/>
    <property type="match status" value="1"/>
</dbReference>
<dbReference type="InterPro" id="IPR051545">
    <property type="entry name" value="NAD(P)H_dehydrogenase_qn"/>
</dbReference>
<sequence>MGSDRPRRRPRPGDRLCRLRAGRVPRRRHRRRRSCDAHGDPRRGSRRTAQGRRPSSRRSAHSIPRPMGLPGVRMRAPRRPGSADPPRRKTAMNLLVVHAHPEPRSFTAALKDTTVATAGAAGHVVAVSDLYAEGFDPVGGRGDFTTVADPERFHYQSEQALAAAENGFAPEILREQRRLAAADLLVLHFPIWWGAPPAILKGWFDRVLAFGFAYRDGTRFESGLLAGKTAVCALTTGGTPKRFSEGDAYGPIEKVLWPVQRLALEYLGMKVLDPFVAYAAPRVDDGARAAMLAAWAQRLSDIVAAA</sequence>
<dbReference type="OrthoDB" id="9798454at2"/>
<accession>A0A4Q9VNY4</accession>
<organism evidence="5 6">
    <name type="scientific">Siculibacillus lacustris</name>
    <dbReference type="NCBI Taxonomy" id="1549641"/>
    <lineage>
        <taxon>Bacteria</taxon>
        <taxon>Pseudomonadati</taxon>
        <taxon>Pseudomonadota</taxon>
        <taxon>Alphaproteobacteria</taxon>
        <taxon>Hyphomicrobiales</taxon>
        <taxon>Ancalomicrobiaceae</taxon>
        <taxon>Siculibacillus</taxon>
    </lineage>
</organism>
<evidence type="ECO:0000256" key="3">
    <source>
        <dbReference type="SAM" id="MobiDB-lite"/>
    </source>
</evidence>
<dbReference type="PANTHER" id="PTHR10204:SF34">
    <property type="entry name" value="NAD(P)H DEHYDROGENASE [QUINONE] 1 ISOFORM 1"/>
    <property type="match status" value="1"/>
</dbReference>
<reference evidence="5 6" key="1">
    <citation type="submission" date="2019-02" db="EMBL/GenBank/DDBJ databases">
        <title>Siculibacillus lacustris gen. nov., sp. nov., a new rosette-forming bacterium isolated from a freshwater crater lake (Lake St. Ana, Romania).</title>
        <authorList>
            <person name="Felfoldi T."/>
            <person name="Marton Z."/>
            <person name="Szabo A."/>
            <person name="Mentes A."/>
            <person name="Boka K."/>
            <person name="Marialigeti K."/>
            <person name="Mathe I."/>
            <person name="Koncz M."/>
            <person name="Schumann P."/>
            <person name="Toth E."/>
        </authorList>
    </citation>
    <scope>NUCLEOTIDE SEQUENCE [LARGE SCALE GENOMIC DNA]</scope>
    <source>
        <strain evidence="5 6">SA-279</strain>
    </source>
</reference>
<evidence type="ECO:0000256" key="1">
    <source>
        <dbReference type="ARBA" id="ARBA00006252"/>
    </source>
</evidence>
<feature type="domain" description="Flavodoxin-like fold" evidence="4">
    <location>
        <begin position="92"/>
        <end position="299"/>
    </location>
</feature>
<dbReference type="Pfam" id="PF02525">
    <property type="entry name" value="Flavodoxin_2"/>
    <property type="match status" value="1"/>
</dbReference>
<dbReference type="InterPro" id="IPR003680">
    <property type="entry name" value="Flavodoxin_fold"/>
</dbReference>
<dbReference type="InterPro" id="IPR029039">
    <property type="entry name" value="Flavoprotein-like_sf"/>
</dbReference>
<dbReference type="GO" id="GO:0003955">
    <property type="term" value="F:NAD(P)H dehydrogenase (quinone) activity"/>
    <property type="evidence" value="ECO:0007669"/>
    <property type="project" value="TreeGrafter"/>
</dbReference>
<name>A0A4Q9VNY4_9HYPH</name>
<dbReference type="AlphaFoldDB" id="A0A4Q9VNY4"/>
<proteinExistence type="inferred from homology"/>
<gene>
    <name evidence="5" type="ORF">EYW49_11920</name>
</gene>
<evidence type="ECO:0000313" key="6">
    <source>
        <dbReference type="Proteomes" id="UP000292781"/>
    </source>
</evidence>
<comment type="caution">
    <text evidence="5">The sequence shown here is derived from an EMBL/GenBank/DDBJ whole genome shotgun (WGS) entry which is preliminary data.</text>
</comment>
<feature type="compositionally biased region" description="Basic residues" evidence="3">
    <location>
        <begin position="1"/>
        <end position="10"/>
    </location>
</feature>
<dbReference type="PANTHER" id="PTHR10204">
    <property type="entry name" value="NAD P H OXIDOREDUCTASE-RELATED"/>
    <property type="match status" value="1"/>
</dbReference>
<dbReference type="EMBL" id="SJFN01000016">
    <property type="protein sequence ID" value="TBW37170.1"/>
    <property type="molecule type" value="Genomic_DNA"/>
</dbReference>
<evidence type="ECO:0000313" key="5">
    <source>
        <dbReference type="EMBL" id="TBW37170.1"/>
    </source>
</evidence>
<evidence type="ECO:0000259" key="4">
    <source>
        <dbReference type="Pfam" id="PF02525"/>
    </source>
</evidence>
<dbReference type="Gene3D" id="3.40.50.360">
    <property type="match status" value="1"/>
</dbReference>
<keyword evidence="2" id="KW-0560">Oxidoreductase</keyword>
<feature type="region of interest" description="Disordered" evidence="3">
    <location>
        <begin position="1"/>
        <end position="88"/>
    </location>
</feature>
<keyword evidence="6" id="KW-1185">Reference proteome</keyword>
<feature type="compositionally biased region" description="Basic residues" evidence="3">
    <location>
        <begin position="18"/>
        <end position="33"/>
    </location>
</feature>
<feature type="compositionally biased region" description="Basic and acidic residues" evidence="3">
    <location>
        <begin position="34"/>
        <end position="43"/>
    </location>
</feature>
<dbReference type="Proteomes" id="UP000292781">
    <property type="component" value="Unassembled WGS sequence"/>
</dbReference>
<comment type="similarity">
    <text evidence="1">Belongs to the NAD(P)H dehydrogenase (quinone) family.</text>
</comment>
<dbReference type="GO" id="GO:0005829">
    <property type="term" value="C:cytosol"/>
    <property type="evidence" value="ECO:0007669"/>
    <property type="project" value="TreeGrafter"/>
</dbReference>
<protein>
    <submittedName>
        <fullName evidence="5">Flavodoxin family protein</fullName>
    </submittedName>
</protein>
<evidence type="ECO:0000256" key="2">
    <source>
        <dbReference type="ARBA" id="ARBA00023002"/>
    </source>
</evidence>